<feature type="region of interest" description="Disordered" evidence="1">
    <location>
        <begin position="96"/>
        <end position="141"/>
    </location>
</feature>
<dbReference type="PIRSF" id="PIRSF005276">
    <property type="entry name" value="SspB"/>
    <property type="match status" value="1"/>
</dbReference>
<dbReference type="NCBIfam" id="NF008769">
    <property type="entry name" value="PRK11798.2-5"/>
    <property type="match status" value="1"/>
</dbReference>
<dbReference type="InterPro" id="IPR007481">
    <property type="entry name" value="SspB"/>
</dbReference>
<dbReference type="Gene3D" id="2.30.30.220">
    <property type="entry name" value="SspB-like"/>
    <property type="match status" value="1"/>
</dbReference>
<comment type="caution">
    <text evidence="2">The sequence shown here is derived from an EMBL/GenBank/DDBJ whole genome shotgun (WGS) entry which is preliminary data.</text>
</comment>
<gene>
    <name evidence="2" type="primary">sspB</name>
    <name evidence="3" type="ORF">CC99x_009840</name>
    <name evidence="2" type="ORF">CC99x_01808</name>
</gene>
<evidence type="ECO:0000313" key="3">
    <source>
        <dbReference type="EMBL" id="MCS5709205.1"/>
    </source>
</evidence>
<dbReference type="EMBL" id="LKHV02000001">
    <property type="protein sequence ID" value="MCS5709205.1"/>
    <property type="molecule type" value="Genomic_DNA"/>
</dbReference>
<dbReference type="OrthoDB" id="9797358at2"/>
<accession>A0A0Q9YBY0</accession>
<dbReference type="NCBIfam" id="NF008763">
    <property type="entry name" value="PRK11798.1-2"/>
    <property type="match status" value="1"/>
</dbReference>
<reference evidence="2" key="1">
    <citation type="submission" date="2015-09" db="EMBL/GenBank/DDBJ databases">
        <title>Draft Genome Sequences of Two Novel Amoeba-resistant Intranuclear Bacteria, Candidatus Berkiella cookevillensis and Candidatus Berkiella aquae.</title>
        <authorList>
            <person name="Mehari Y.T."/>
            <person name="Arivett B.A."/>
            <person name="Farone A.L."/>
            <person name="Gunderson J.H."/>
            <person name="Farone M.B."/>
        </authorList>
    </citation>
    <scope>NUCLEOTIDE SEQUENCE [LARGE SCALE GENOMIC DNA]</scope>
    <source>
        <strain evidence="2">CC99</strain>
    </source>
</reference>
<dbReference type="SUPFAM" id="SSF101738">
    <property type="entry name" value="SspB-like"/>
    <property type="match status" value="1"/>
</dbReference>
<dbReference type="STRING" id="437022.CC99x_01808"/>
<evidence type="ECO:0000313" key="4">
    <source>
        <dbReference type="Proteomes" id="UP000051494"/>
    </source>
</evidence>
<feature type="compositionally biased region" description="Gly residues" evidence="1">
    <location>
        <begin position="120"/>
        <end position="130"/>
    </location>
</feature>
<name>A0A0Q9YBY0_9GAMM</name>
<keyword evidence="3" id="KW-0645">Protease</keyword>
<evidence type="ECO:0000256" key="1">
    <source>
        <dbReference type="SAM" id="MobiDB-lite"/>
    </source>
</evidence>
<dbReference type="InterPro" id="IPR036760">
    <property type="entry name" value="SspB-like_sf"/>
</dbReference>
<reference evidence="3" key="3">
    <citation type="submission" date="2021-06" db="EMBL/GenBank/DDBJ databases">
        <title>Genomic Description and Analysis of Intracellular Bacteria, Candidatus Berkiella cookevillensis and Candidatus Berkiella aquae.</title>
        <authorList>
            <person name="Kidane D.T."/>
            <person name="Mehari Y.T."/>
            <person name="Rice F.C."/>
            <person name="Arivett B.A."/>
            <person name="Farone A.L."/>
            <person name="Berk S.G."/>
            <person name="Farone M.B."/>
        </authorList>
    </citation>
    <scope>NUCLEOTIDE SEQUENCE</scope>
    <source>
        <strain evidence="3">CC99</strain>
    </source>
</reference>
<reference evidence="3" key="2">
    <citation type="journal article" date="2016" name="Genome Announc.">
        <title>Draft Genome Sequences of Two Novel Amoeba-Resistant Intranuclear Bacteria, 'Candidatus Berkiella cookevillensis' and 'Candidatus Berkiella aquae'.</title>
        <authorList>
            <person name="Mehari Y.T."/>
            <person name="Arivett B.A."/>
            <person name="Farone A.L."/>
            <person name="Gunderson J.H."/>
            <person name="Farone M.B."/>
        </authorList>
    </citation>
    <scope>NUCLEOTIDE SEQUENCE</scope>
    <source>
        <strain evidence="3">CC99</strain>
    </source>
</reference>
<dbReference type="AlphaFoldDB" id="A0A0Q9YBY0"/>
<dbReference type="GO" id="GO:0045732">
    <property type="term" value="P:positive regulation of protein catabolic process"/>
    <property type="evidence" value="ECO:0007669"/>
    <property type="project" value="TreeGrafter"/>
</dbReference>
<organism evidence="2">
    <name type="scientific">Candidatus Berkiella cookevillensis</name>
    <dbReference type="NCBI Taxonomy" id="437022"/>
    <lineage>
        <taxon>Bacteria</taxon>
        <taxon>Pseudomonadati</taxon>
        <taxon>Pseudomonadota</taxon>
        <taxon>Gammaproteobacteria</taxon>
        <taxon>Candidatus Berkiellales</taxon>
        <taxon>Candidatus Berkiellaceae</taxon>
        <taxon>Candidatus Berkiella</taxon>
    </lineage>
</organism>
<dbReference type="GO" id="GO:0006508">
    <property type="term" value="P:proteolysis"/>
    <property type="evidence" value="ECO:0007669"/>
    <property type="project" value="UniProtKB-KW"/>
</dbReference>
<dbReference type="PATRIC" id="fig|1590042.3.peg.1838"/>
<feature type="compositionally biased region" description="Acidic residues" evidence="1">
    <location>
        <begin position="101"/>
        <end position="111"/>
    </location>
</feature>
<dbReference type="GO" id="GO:0005829">
    <property type="term" value="C:cytosol"/>
    <property type="evidence" value="ECO:0007669"/>
    <property type="project" value="TreeGrafter"/>
</dbReference>
<dbReference type="Proteomes" id="UP000051494">
    <property type="component" value="Unassembled WGS sequence"/>
</dbReference>
<protein>
    <submittedName>
        <fullName evidence="3">ClpXP protease specificity-enhancing factor</fullName>
    </submittedName>
    <submittedName>
        <fullName evidence="2">Stringent starvation protein B</fullName>
    </submittedName>
</protein>
<dbReference type="PANTHER" id="PTHR37486">
    <property type="entry name" value="STRINGENT STARVATION PROTEIN B"/>
    <property type="match status" value="1"/>
</dbReference>
<sequence>MTSSRPYLLRAFYEWIVDNNATPYIVVNADFPDAHVPLQYVENGRIVLNISPGAVRSLLIANDHVEFNARFSGAPFDVYAPIKAITAIYAKENGRGMVFKEEDDDEDDTPPPEDKSTTGGSSGKGSGGKGKGGRPNLTIVK</sequence>
<dbReference type="GO" id="GO:0008233">
    <property type="term" value="F:peptidase activity"/>
    <property type="evidence" value="ECO:0007669"/>
    <property type="project" value="UniProtKB-KW"/>
</dbReference>
<dbReference type="RefSeq" id="WP_057624921.1">
    <property type="nucleotide sequence ID" value="NZ_LKHV02000001.1"/>
</dbReference>
<dbReference type="GO" id="GO:0005840">
    <property type="term" value="C:ribosome"/>
    <property type="evidence" value="ECO:0007669"/>
    <property type="project" value="TreeGrafter"/>
</dbReference>
<dbReference type="EMBL" id="LKHV01000009">
    <property type="protein sequence ID" value="KRG18096.1"/>
    <property type="molecule type" value="Genomic_DNA"/>
</dbReference>
<evidence type="ECO:0000313" key="2">
    <source>
        <dbReference type="EMBL" id="KRG18096.1"/>
    </source>
</evidence>
<keyword evidence="4" id="KW-1185">Reference proteome</keyword>
<keyword evidence="3" id="KW-0378">Hydrolase</keyword>
<dbReference type="PANTHER" id="PTHR37486:SF1">
    <property type="entry name" value="STRINGENT STARVATION PROTEIN B"/>
    <property type="match status" value="1"/>
</dbReference>
<dbReference type="Pfam" id="PF04386">
    <property type="entry name" value="SspB"/>
    <property type="match status" value="1"/>
</dbReference>
<proteinExistence type="predicted"/>